<proteinExistence type="predicted"/>
<dbReference type="AlphaFoldDB" id="A0A2H3ETH6"/>
<accession>A0A2H3ETH6</accession>
<keyword evidence="2" id="KW-1185">Reference proteome</keyword>
<dbReference type="EMBL" id="KZ293645">
    <property type="protein sequence ID" value="PBL01967.1"/>
    <property type="molecule type" value="Genomic_DNA"/>
</dbReference>
<organism evidence="1 2">
    <name type="scientific">Armillaria gallica</name>
    <name type="common">Bulbous honey fungus</name>
    <name type="synonym">Armillaria bulbosa</name>
    <dbReference type="NCBI Taxonomy" id="47427"/>
    <lineage>
        <taxon>Eukaryota</taxon>
        <taxon>Fungi</taxon>
        <taxon>Dikarya</taxon>
        <taxon>Basidiomycota</taxon>
        <taxon>Agaricomycotina</taxon>
        <taxon>Agaricomycetes</taxon>
        <taxon>Agaricomycetidae</taxon>
        <taxon>Agaricales</taxon>
        <taxon>Marasmiineae</taxon>
        <taxon>Physalacriaceae</taxon>
        <taxon>Armillaria</taxon>
    </lineage>
</organism>
<protein>
    <submittedName>
        <fullName evidence="1">Uncharacterized protein</fullName>
    </submittedName>
</protein>
<dbReference type="Proteomes" id="UP000217790">
    <property type="component" value="Unassembled WGS sequence"/>
</dbReference>
<name>A0A2H3ETH6_ARMGA</name>
<sequence length="179" mass="20269">MTVFTSLWPSPRRERSLWTRPSRSLSLLAIRLSAYLFLSSSCFHSSSTLHSFGVGRHPDIKNILNPVAVAQLCHKYFHHQAESLLCPILHLGSPIIFKCTVMPSVFIRFVLTVHFSSFNCTYIYFCSSTIAATSNIRMFKRAGRHQRSLVAGAPAWSGDIYMSVMQYEKSCLRCKDAIT</sequence>
<evidence type="ECO:0000313" key="2">
    <source>
        <dbReference type="Proteomes" id="UP000217790"/>
    </source>
</evidence>
<gene>
    <name evidence="1" type="ORF">ARMGADRAFT_233783</name>
</gene>
<evidence type="ECO:0000313" key="1">
    <source>
        <dbReference type="EMBL" id="PBL01967.1"/>
    </source>
</evidence>
<reference evidence="2" key="1">
    <citation type="journal article" date="2017" name="Nat. Ecol. Evol.">
        <title>Genome expansion and lineage-specific genetic innovations in the forest pathogenic fungi Armillaria.</title>
        <authorList>
            <person name="Sipos G."/>
            <person name="Prasanna A.N."/>
            <person name="Walter M.C."/>
            <person name="O'Connor E."/>
            <person name="Balint B."/>
            <person name="Krizsan K."/>
            <person name="Kiss B."/>
            <person name="Hess J."/>
            <person name="Varga T."/>
            <person name="Slot J."/>
            <person name="Riley R."/>
            <person name="Boka B."/>
            <person name="Rigling D."/>
            <person name="Barry K."/>
            <person name="Lee J."/>
            <person name="Mihaltcheva S."/>
            <person name="LaButti K."/>
            <person name="Lipzen A."/>
            <person name="Waldron R."/>
            <person name="Moloney N.M."/>
            <person name="Sperisen C."/>
            <person name="Kredics L."/>
            <person name="Vagvoelgyi C."/>
            <person name="Patrignani A."/>
            <person name="Fitzpatrick D."/>
            <person name="Nagy I."/>
            <person name="Doyle S."/>
            <person name="Anderson J.B."/>
            <person name="Grigoriev I.V."/>
            <person name="Gueldener U."/>
            <person name="Muensterkoetter M."/>
            <person name="Nagy L.G."/>
        </authorList>
    </citation>
    <scope>NUCLEOTIDE SEQUENCE [LARGE SCALE GENOMIC DNA]</scope>
    <source>
        <strain evidence="2">Ar21-2</strain>
    </source>
</reference>
<dbReference type="InParanoid" id="A0A2H3ETH6"/>